<name>A0A5C5Z230_9BACT</name>
<reference evidence="1 2" key="1">
    <citation type="submission" date="2019-02" db="EMBL/GenBank/DDBJ databases">
        <title>Deep-cultivation of Planctomycetes and their phenomic and genomic characterization uncovers novel biology.</title>
        <authorList>
            <person name="Wiegand S."/>
            <person name="Jogler M."/>
            <person name="Boedeker C."/>
            <person name="Pinto D."/>
            <person name="Vollmers J."/>
            <person name="Rivas-Marin E."/>
            <person name="Kohn T."/>
            <person name="Peeters S.H."/>
            <person name="Heuer A."/>
            <person name="Rast P."/>
            <person name="Oberbeckmann S."/>
            <person name="Bunk B."/>
            <person name="Jeske O."/>
            <person name="Meyerdierks A."/>
            <person name="Storesund J.E."/>
            <person name="Kallscheuer N."/>
            <person name="Luecker S."/>
            <person name="Lage O.M."/>
            <person name="Pohl T."/>
            <person name="Merkel B.J."/>
            <person name="Hornburger P."/>
            <person name="Mueller R.-W."/>
            <person name="Bruemmer F."/>
            <person name="Labrenz M."/>
            <person name="Spormann A.M."/>
            <person name="Op Den Camp H."/>
            <person name="Overmann J."/>
            <person name="Amann R."/>
            <person name="Jetten M.S.M."/>
            <person name="Mascher T."/>
            <person name="Medema M.H."/>
            <person name="Devos D.P."/>
            <person name="Kaster A.-K."/>
            <person name="Ovreas L."/>
            <person name="Rohde M."/>
            <person name="Galperin M.Y."/>
            <person name="Jogler C."/>
        </authorList>
    </citation>
    <scope>NUCLEOTIDE SEQUENCE [LARGE SCALE GENOMIC DNA]</scope>
    <source>
        <strain evidence="1 2">CA13</strain>
    </source>
</reference>
<dbReference type="EMBL" id="SJPJ01000001">
    <property type="protein sequence ID" value="TWT81076.1"/>
    <property type="molecule type" value="Genomic_DNA"/>
</dbReference>
<gene>
    <name evidence="1" type="ORF">CA13_25230</name>
</gene>
<evidence type="ECO:0000313" key="1">
    <source>
        <dbReference type="EMBL" id="TWT81076.1"/>
    </source>
</evidence>
<organism evidence="1 2">
    <name type="scientific">Novipirellula herctigrandis</name>
    <dbReference type="NCBI Taxonomy" id="2527986"/>
    <lineage>
        <taxon>Bacteria</taxon>
        <taxon>Pseudomonadati</taxon>
        <taxon>Planctomycetota</taxon>
        <taxon>Planctomycetia</taxon>
        <taxon>Pirellulales</taxon>
        <taxon>Pirellulaceae</taxon>
        <taxon>Novipirellula</taxon>
    </lineage>
</organism>
<dbReference type="AlphaFoldDB" id="A0A5C5Z230"/>
<proteinExistence type="predicted"/>
<dbReference type="Proteomes" id="UP000315010">
    <property type="component" value="Unassembled WGS sequence"/>
</dbReference>
<comment type="caution">
    <text evidence="1">The sequence shown here is derived from an EMBL/GenBank/DDBJ whole genome shotgun (WGS) entry which is preliminary data.</text>
</comment>
<keyword evidence="2" id="KW-1185">Reference proteome</keyword>
<protein>
    <submittedName>
        <fullName evidence="1">Uncharacterized protein</fullName>
    </submittedName>
</protein>
<evidence type="ECO:0000313" key="2">
    <source>
        <dbReference type="Proteomes" id="UP000315010"/>
    </source>
</evidence>
<accession>A0A5C5Z230</accession>
<sequence length="209" mass="22451">MGSLTNQIMNHHETLSQIDPAFVARIVRDVVARVKQANAKPAELDETAVEKLITVASVEQTIAAGKKEIRIGSKAIVTPAARDEAKHAGVTIVRTAGLCTNENAAITKTNQFQVADTQNAGRDVLLSEQLARRNVIGSATIVVSDTPAADVYRLCCEQRRAVMVADVASVGRFEAELSPDIWVLDMAKLNLIAAVNVAAQILRRNKANS</sequence>